<keyword evidence="5" id="KW-0624">Polysaccharide degradation</keyword>
<dbReference type="Gene3D" id="1.50.10.10">
    <property type="match status" value="1"/>
</dbReference>
<organism evidence="8 9">
    <name type="scientific">Dyella telluris</name>
    <dbReference type="NCBI Taxonomy" id="2763498"/>
    <lineage>
        <taxon>Bacteria</taxon>
        <taxon>Pseudomonadati</taxon>
        <taxon>Pseudomonadota</taxon>
        <taxon>Gammaproteobacteria</taxon>
        <taxon>Lysobacterales</taxon>
        <taxon>Rhodanobacteraceae</taxon>
        <taxon>Dyella</taxon>
    </lineage>
</organism>
<dbReference type="EMBL" id="CP060412">
    <property type="protein sequence ID" value="QNK03600.1"/>
    <property type="molecule type" value="Genomic_DNA"/>
</dbReference>
<keyword evidence="2 8" id="KW-0378">Hydrolase</keyword>
<dbReference type="Proteomes" id="UP000515873">
    <property type="component" value="Chromosome"/>
</dbReference>
<dbReference type="InterPro" id="IPR001701">
    <property type="entry name" value="Glyco_hydro_9"/>
</dbReference>
<dbReference type="InterPro" id="IPR012341">
    <property type="entry name" value="6hp_glycosidase-like_sf"/>
</dbReference>
<dbReference type="SUPFAM" id="SSF81296">
    <property type="entry name" value="E set domains"/>
    <property type="match status" value="1"/>
</dbReference>
<protein>
    <submittedName>
        <fullName evidence="8">Glycoside hydrolase family 9 protein</fullName>
    </submittedName>
</protein>
<gene>
    <name evidence="8" type="ORF">H8F01_11075</name>
</gene>
<evidence type="ECO:0000259" key="7">
    <source>
        <dbReference type="Pfam" id="PF02927"/>
    </source>
</evidence>
<dbReference type="GO" id="GO:0008810">
    <property type="term" value="F:cellulase activity"/>
    <property type="evidence" value="ECO:0007669"/>
    <property type="project" value="InterPro"/>
</dbReference>
<evidence type="ECO:0000256" key="2">
    <source>
        <dbReference type="ARBA" id="ARBA00022801"/>
    </source>
</evidence>
<dbReference type="InterPro" id="IPR004197">
    <property type="entry name" value="Cellulase_Ig-like"/>
</dbReference>
<dbReference type="SUPFAM" id="SSF48208">
    <property type="entry name" value="Six-hairpin glycosidases"/>
    <property type="match status" value="1"/>
</dbReference>
<reference evidence="8 9" key="1">
    <citation type="submission" date="2020-08" db="EMBL/GenBank/DDBJ databases">
        <title>Dyella sp. G9 isolated from forest soil.</title>
        <authorList>
            <person name="Fu J."/>
            <person name="Qiu L."/>
        </authorList>
    </citation>
    <scope>NUCLEOTIDE SEQUENCE [LARGE SCALE GENOMIC DNA]</scope>
    <source>
        <strain evidence="8 9">G9</strain>
    </source>
</reference>
<evidence type="ECO:0000313" key="9">
    <source>
        <dbReference type="Proteomes" id="UP000515873"/>
    </source>
</evidence>
<dbReference type="Pfam" id="PF02927">
    <property type="entry name" value="CelD_N"/>
    <property type="match status" value="1"/>
</dbReference>
<keyword evidence="4" id="KW-0326">Glycosidase</keyword>
<dbReference type="AlphaFoldDB" id="A0A7G8Q9Z2"/>
<proteinExistence type="inferred from homology"/>
<feature type="domain" description="Cellulase Ig-like" evidence="7">
    <location>
        <begin position="57"/>
        <end position="137"/>
    </location>
</feature>
<feature type="domain" description="Glycoside hydrolase family 9" evidence="6">
    <location>
        <begin position="158"/>
        <end position="575"/>
    </location>
</feature>
<accession>A0A7G8Q9Z2</accession>
<evidence type="ECO:0000313" key="8">
    <source>
        <dbReference type="EMBL" id="QNK03600.1"/>
    </source>
</evidence>
<evidence type="ECO:0000256" key="5">
    <source>
        <dbReference type="ARBA" id="ARBA00023326"/>
    </source>
</evidence>
<dbReference type="InterPro" id="IPR013783">
    <property type="entry name" value="Ig-like_fold"/>
</dbReference>
<dbReference type="GO" id="GO:0000272">
    <property type="term" value="P:polysaccharide catabolic process"/>
    <property type="evidence" value="ECO:0007669"/>
    <property type="project" value="UniProtKB-KW"/>
</dbReference>
<sequence length="644" mass="71367">MKDSSVGWHPQQQGFELVKARLLIPFQASASATGTTRCRRLAIALPLLFAQATLASEAKVLVDQVGYDTGAVKQAIVTGDATSPSRAFRVVNADTGKVAMQGMLSGTGKVAHWDGEYAVADFSSVRTPGRYVVELPMDGHDVRSWTFEVQDNVLERHTLSNVIYYFKGQRSSGLMDKADTHLAHPDGTPGTLDIHGGWYDATGDYGIHLSHQNLTSYFNPQQVPLAAWSLLSTWRQLEARNDKNFREYNRRLLDEGLFGADFLVRDKRPDGSFYQSIDAPGPGKLPQDRRIGDPNWRTQIKLKPGDHTEKVDQPARGPHAYEASFRGGGGMAIAALALAASTGVEGDFGTKDYLRAAEEAYRFLDAHNRELINDSKENIVDDYCALLAAVELYRATHDDAWRKAADARARRLMGRLVSHGGHRDYWRADDGTRPFFHPADAGLPVVALAEYASIADATQQARVRETVKRSLQAELAVTAEVNNPFGYARQLVRGGDGRVRTAFFFPHDTEAAPWWQGENARLASLAAAARLAAPLYNGDTAFQQQLQVYAWNQLHWILGRNPYDSSMLMGSGHHNAPYMFFDSYAYTNAPGAIINGITSGLDDDEGIAFDLGYAQTGKDDDWRWTEQWLPHDAWYLFAISLPHD</sequence>
<evidence type="ECO:0000259" key="6">
    <source>
        <dbReference type="Pfam" id="PF00759"/>
    </source>
</evidence>
<dbReference type="CDD" id="cd02850">
    <property type="entry name" value="E_set_Cellulase_N"/>
    <property type="match status" value="1"/>
</dbReference>
<comment type="similarity">
    <text evidence="1">Belongs to the glycosyl hydrolase 9 (cellulase E) family.</text>
</comment>
<evidence type="ECO:0000256" key="1">
    <source>
        <dbReference type="ARBA" id="ARBA00007072"/>
    </source>
</evidence>
<keyword evidence="9" id="KW-1185">Reference proteome</keyword>
<dbReference type="InterPro" id="IPR014756">
    <property type="entry name" value="Ig_E-set"/>
</dbReference>
<dbReference type="Gene3D" id="2.60.40.10">
    <property type="entry name" value="Immunoglobulins"/>
    <property type="match status" value="1"/>
</dbReference>
<evidence type="ECO:0000256" key="4">
    <source>
        <dbReference type="ARBA" id="ARBA00023295"/>
    </source>
</evidence>
<dbReference type="KEGG" id="dtl:H8F01_11075"/>
<evidence type="ECO:0000256" key="3">
    <source>
        <dbReference type="ARBA" id="ARBA00023277"/>
    </source>
</evidence>
<name>A0A7G8Q9Z2_9GAMM</name>
<keyword evidence="3" id="KW-0119">Carbohydrate metabolism</keyword>
<dbReference type="PANTHER" id="PTHR22298">
    <property type="entry name" value="ENDO-1,4-BETA-GLUCANASE"/>
    <property type="match status" value="1"/>
</dbReference>
<dbReference type="InterPro" id="IPR008928">
    <property type="entry name" value="6-hairpin_glycosidase_sf"/>
</dbReference>
<dbReference type="Pfam" id="PF00759">
    <property type="entry name" value="Glyco_hydro_9"/>
    <property type="match status" value="1"/>
</dbReference>